<evidence type="ECO:0000313" key="2">
    <source>
        <dbReference type="EMBL" id="MFD0724790.1"/>
    </source>
</evidence>
<feature type="transmembrane region" description="Helical" evidence="1">
    <location>
        <begin position="151"/>
        <end position="172"/>
    </location>
</feature>
<protein>
    <submittedName>
        <fullName evidence="2">Dimethyl sulfoxide reductase anchor subunit family protein</fullName>
    </submittedName>
</protein>
<dbReference type="Proteomes" id="UP001597110">
    <property type="component" value="Unassembled WGS sequence"/>
</dbReference>
<feature type="transmembrane region" description="Helical" evidence="1">
    <location>
        <begin position="282"/>
        <end position="302"/>
    </location>
</feature>
<feature type="transmembrane region" description="Helical" evidence="1">
    <location>
        <begin position="42"/>
        <end position="65"/>
    </location>
</feature>
<dbReference type="InterPro" id="IPR007059">
    <property type="entry name" value="DmsC"/>
</dbReference>
<keyword evidence="1" id="KW-1133">Transmembrane helix</keyword>
<dbReference type="PANTHER" id="PTHR38095:SF1">
    <property type="entry name" value="ANAEROBIC DIMETHYL SULFOXIDE REDUCTASE CHAIN YNFH"/>
    <property type="match status" value="1"/>
</dbReference>
<proteinExistence type="predicted"/>
<organism evidence="2 3">
    <name type="scientific">Lysobacter brunescens</name>
    <dbReference type="NCBI Taxonomy" id="262323"/>
    <lineage>
        <taxon>Bacteria</taxon>
        <taxon>Pseudomonadati</taxon>
        <taxon>Pseudomonadota</taxon>
        <taxon>Gammaproteobacteria</taxon>
        <taxon>Lysobacterales</taxon>
        <taxon>Lysobacteraceae</taxon>
        <taxon>Lysobacter</taxon>
    </lineage>
</organism>
<feature type="transmembrane region" description="Helical" evidence="1">
    <location>
        <begin position="178"/>
        <end position="196"/>
    </location>
</feature>
<gene>
    <name evidence="2" type="ORF">ACFQ0E_04175</name>
</gene>
<evidence type="ECO:0000313" key="3">
    <source>
        <dbReference type="Proteomes" id="UP001597110"/>
    </source>
</evidence>
<dbReference type="Pfam" id="PF04976">
    <property type="entry name" value="DmsC"/>
    <property type="match status" value="1"/>
</dbReference>
<dbReference type="EMBL" id="JBHTIF010000001">
    <property type="protein sequence ID" value="MFD0724790.1"/>
    <property type="molecule type" value="Genomic_DNA"/>
</dbReference>
<accession>A0ABW2Y9D6</accession>
<keyword evidence="1" id="KW-0472">Membrane</keyword>
<feature type="transmembrane region" description="Helical" evidence="1">
    <location>
        <begin position="114"/>
        <end position="139"/>
    </location>
</feature>
<keyword evidence="1" id="KW-0812">Transmembrane</keyword>
<feature type="transmembrane region" description="Helical" evidence="1">
    <location>
        <begin position="7"/>
        <end position="30"/>
    </location>
</feature>
<reference evidence="3" key="1">
    <citation type="journal article" date="2019" name="Int. J. Syst. Evol. Microbiol.">
        <title>The Global Catalogue of Microorganisms (GCM) 10K type strain sequencing project: providing services to taxonomists for standard genome sequencing and annotation.</title>
        <authorList>
            <consortium name="The Broad Institute Genomics Platform"/>
            <consortium name="The Broad Institute Genome Sequencing Center for Infectious Disease"/>
            <person name="Wu L."/>
            <person name="Ma J."/>
        </authorList>
    </citation>
    <scope>NUCLEOTIDE SEQUENCE [LARGE SCALE GENOMIC DNA]</scope>
    <source>
        <strain evidence="3">CCUG 55585</strain>
    </source>
</reference>
<keyword evidence="3" id="KW-1185">Reference proteome</keyword>
<feature type="transmembrane region" description="Helical" evidence="1">
    <location>
        <begin position="256"/>
        <end position="276"/>
    </location>
</feature>
<comment type="caution">
    <text evidence="2">The sequence shown here is derived from an EMBL/GenBank/DDBJ whole genome shotgun (WGS) entry which is preliminary data.</text>
</comment>
<dbReference type="RefSeq" id="WP_386822431.1">
    <property type="nucleotide sequence ID" value="NZ_JBHTIF010000001.1"/>
</dbReference>
<dbReference type="PANTHER" id="PTHR38095">
    <property type="entry name" value="ANAEROBIC DIMETHYL SULFOXIDE REDUCTASE CHAIN YNFH"/>
    <property type="match status" value="1"/>
</dbReference>
<sequence>MNPAFSVIVFTTLSGTGFGLWFWLALRIALGDNAQWFDGIGWALGLITGGVLVAAGVIASLWHLGKPMRVWRALSQWRSSWMSREGVFAIASMAVAAATVLVQSTVIDLPQEPLVMRLLCALLAPLSLAAIVSTAMIYGSLKTIPAWRHRLVVPAYLLFALLGGGLLFGPFAATTMDMPRLVGIGVLVGAVVLALVKWRYWRDLDRDALPLDRGDAVGLPGRDVSVFERPHTEANYLNREMGFVVARKHARKLRTIALLLFALVPALCAVPMLLLPHGGPGAFYWVAALSFQIGALVERWLFFAEAKHVVTLYY</sequence>
<feature type="transmembrane region" description="Helical" evidence="1">
    <location>
        <begin position="86"/>
        <end position="102"/>
    </location>
</feature>
<name>A0ABW2Y9D6_9GAMM</name>
<evidence type="ECO:0000256" key="1">
    <source>
        <dbReference type="SAM" id="Phobius"/>
    </source>
</evidence>